<organism evidence="1 2">
    <name type="scientific">Bifidobacterium catenulatum subsp. kashiwanohense</name>
    <dbReference type="NCBI Taxonomy" id="630129"/>
    <lineage>
        <taxon>Bacteria</taxon>
        <taxon>Bacillati</taxon>
        <taxon>Actinomycetota</taxon>
        <taxon>Actinomycetes</taxon>
        <taxon>Bifidobacteriales</taxon>
        <taxon>Bifidobacteriaceae</taxon>
        <taxon>Bifidobacterium</taxon>
    </lineage>
</organism>
<protein>
    <recommendedName>
        <fullName evidence="3">Tetratricopeptide repeat protein</fullName>
    </recommendedName>
</protein>
<dbReference type="EMBL" id="JAOPMD010000006">
    <property type="protein sequence ID" value="MDH7899085.1"/>
    <property type="molecule type" value="Genomic_DNA"/>
</dbReference>
<comment type="caution">
    <text evidence="1">The sequence shown here is derived from an EMBL/GenBank/DDBJ whole genome shotgun (WGS) entry which is preliminary data.</text>
</comment>
<reference evidence="1" key="2">
    <citation type="submission" date="2023-04" db="EMBL/GenBank/DDBJ databases">
        <authorList>
            <person name="Orihara K."/>
        </authorList>
    </citation>
    <scope>NUCLEOTIDE SEQUENCE</scope>
    <source>
        <strain evidence="1">YIT 13057</strain>
    </source>
</reference>
<dbReference type="Proteomes" id="UP001157379">
    <property type="component" value="Unassembled WGS sequence"/>
</dbReference>
<accession>A0AAJ1P8W7</accession>
<name>A0AAJ1P8W7_9BIFI</name>
<dbReference type="AlphaFoldDB" id="A0AAJ1P8W7"/>
<reference evidence="1" key="1">
    <citation type="journal article" date="2023" name="Gut Microbes">
        <title>Characterization of Bifidobacterium kashiwanohense that utilizes both milk- and plant-derived oligosaccharides.</title>
        <authorList>
            <person name="Orihara K."/>
            <person name="Yahagi K."/>
            <person name="Saito Y."/>
            <person name="Watanabe Y."/>
            <person name="Sasai T."/>
            <person name="Hara T."/>
            <person name="Tsukuda N."/>
            <person name="Oki K."/>
            <person name="Fujimoto J."/>
            <person name="Matsuki T."/>
        </authorList>
    </citation>
    <scope>NUCLEOTIDE SEQUENCE</scope>
    <source>
        <strain evidence="1">YIT 13057</strain>
    </source>
</reference>
<proteinExistence type="predicted"/>
<evidence type="ECO:0000313" key="2">
    <source>
        <dbReference type="Proteomes" id="UP001157379"/>
    </source>
</evidence>
<evidence type="ECO:0000313" key="1">
    <source>
        <dbReference type="EMBL" id="MDH7899085.1"/>
    </source>
</evidence>
<gene>
    <name evidence="1" type="ORF">OB936_02475</name>
</gene>
<evidence type="ECO:0008006" key="3">
    <source>
        <dbReference type="Google" id="ProtNLM"/>
    </source>
</evidence>
<sequence>MLHMRTLIRAGEHTAPGLEQMRVDDEERRSILVEERADFANTVPLEEALIVNDSSQRRSLVMSILNDNPSRYIDVLSQARLNEDVEVVHYAATAMAQISAKEDLALQRCRNDYLQHRNSETMLERYCDALERYVNSGIAQGYALQLQKQRYAEVLQERLRKHDDYYVACRLAQMQIDLGLFDDAAHTIDGAMERWPDQGDVWLMRLRLDAARNDGDALRQTVQQIESKHIYLGGQGRRTLRFWTGAKEAERA</sequence>